<dbReference type="KEGG" id="nal:B005_2793"/>
<feature type="compositionally biased region" description="Basic and acidic residues" evidence="1">
    <location>
        <begin position="26"/>
        <end position="48"/>
    </location>
</feature>
<dbReference type="HOGENOM" id="CLU_2881330_0_0_11"/>
<accession>J7L5N4</accession>
<gene>
    <name evidence="2" type="ordered locus">B005_2793</name>
</gene>
<dbReference type="EMBL" id="CP003788">
    <property type="protein sequence ID" value="AFR06049.1"/>
    <property type="molecule type" value="Genomic_DNA"/>
</dbReference>
<evidence type="ECO:0000256" key="1">
    <source>
        <dbReference type="SAM" id="MobiDB-lite"/>
    </source>
</evidence>
<evidence type="ECO:0000313" key="2">
    <source>
        <dbReference type="EMBL" id="AFR06049.1"/>
    </source>
</evidence>
<protein>
    <submittedName>
        <fullName evidence="2">Uncharacterized protein</fullName>
    </submittedName>
</protein>
<evidence type="ECO:0000313" key="3">
    <source>
        <dbReference type="Proteomes" id="UP000003779"/>
    </source>
</evidence>
<name>J7L5N4_NOCAA</name>
<feature type="region of interest" description="Disordered" evidence="1">
    <location>
        <begin position="1"/>
        <end position="63"/>
    </location>
</feature>
<reference evidence="2 3" key="1">
    <citation type="journal article" date="2012" name="J. Bacteriol.">
        <title>Whole-Genome Sequence of Nocardiopsis alba Strain ATCC BAA-2165, Associated with Honeybees.</title>
        <authorList>
            <person name="Qiao J."/>
            <person name="Chen L."/>
            <person name="Li Y."/>
            <person name="Wang J."/>
            <person name="Zhang W."/>
            <person name="Chen S."/>
        </authorList>
    </citation>
    <scope>NUCLEOTIDE SEQUENCE [LARGE SCALE GENOMIC DNA]</scope>
    <source>
        <strain evidence="3">ATCC BAA-2165 / BE74</strain>
    </source>
</reference>
<dbReference type="PATRIC" id="fig|1205910.3.peg.2642"/>
<dbReference type="AlphaFoldDB" id="J7L5N4"/>
<dbReference type="Proteomes" id="UP000003779">
    <property type="component" value="Chromosome"/>
</dbReference>
<dbReference type="STRING" id="1205910.B005_2793"/>
<sequence>MLHHVARGLEQGESPIQSGFEFGSRPGERVGPGRDSRRDAGRCPERYRFSPNTRPIRQGRPHL</sequence>
<proteinExistence type="predicted"/>
<organism evidence="2 3">
    <name type="scientific">Nocardiopsis alba (strain ATCC BAA-2165 / BE74)</name>
    <dbReference type="NCBI Taxonomy" id="1205910"/>
    <lineage>
        <taxon>Bacteria</taxon>
        <taxon>Bacillati</taxon>
        <taxon>Actinomycetota</taxon>
        <taxon>Actinomycetes</taxon>
        <taxon>Streptosporangiales</taxon>
        <taxon>Nocardiopsidaceae</taxon>
        <taxon>Nocardiopsis</taxon>
    </lineage>
</organism>
<reference evidence="3" key="2">
    <citation type="submission" date="2012-08" db="EMBL/GenBank/DDBJ databases">
        <title>Whole-genome sequence of Nocardiopsis alba strain ATCC BAA-2165 associated with honeybees.</title>
        <authorList>
            <person name="Qiao J."/>
            <person name="Chen L."/>
            <person name="Li Y."/>
            <person name="Wang J."/>
            <person name="Zhang W."/>
            <person name="Chen S."/>
        </authorList>
    </citation>
    <scope>NUCLEOTIDE SEQUENCE [LARGE SCALE GENOMIC DNA]</scope>
    <source>
        <strain evidence="3">ATCC BAA-2165 / BE74</strain>
    </source>
</reference>